<protein>
    <recommendedName>
        <fullName evidence="3">Bacteriophage P22, Gp10, DNA-stabilising</fullName>
    </recommendedName>
</protein>
<sequence length="485" mass="51707">MARINLTGGSYQARSAAVAAQRVLNLYPEPLKNGSGEPIGFAYYPTPGLVQVATSAGVGRSAYQTSQGDALFVIGPILYRMAADGTLTKIGTISGGTGPVRMSDNGTTLFIVDGSQGGGWYCSMPSKPGVGSFGDLTRIADSAFYGSSTIALLDTFFLFVNPNTTNWYTSQAQFADESTTPFDSLYVASDTTSLGTIIAVSVVGQYIWLFGRNQVEFWFDSGSSDFPFQRVTGVTVETGCAAPYSIAKVPTTEATPNGGIIWVGRDAGGYARVYLGQQTMAVPCSTNPVDGALQAMGDLSGAIGNVYQQDGHVFYVLTVPGQSSSWAFDVATGLWHERCALDDAGNEVQVRPLFYTQAYGNIYALDRDNGSIYRVDTSALDDAGTPIKRQRAFPHLLSNGTRSIHRKFMLDMQNGSGISVDVDWSDDRGATFCSTIALGLGASGNIWPTIWRLGLARDRVYRVTWTGAAQAALMGAFVDADPLPT</sequence>
<evidence type="ECO:0000313" key="1">
    <source>
        <dbReference type="EMBL" id="MBO1361913.1"/>
    </source>
</evidence>
<evidence type="ECO:0008006" key="3">
    <source>
        <dbReference type="Google" id="ProtNLM"/>
    </source>
</evidence>
<comment type="caution">
    <text evidence="1">The sequence shown here is derived from an EMBL/GenBank/DDBJ whole genome shotgun (WGS) entry which is preliminary data.</text>
</comment>
<organism evidence="1 2">
    <name type="scientific">Acetobacter sacchari</name>
    <dbReference type="NCBI Taxonomy" id="2661687"/>
    <lineage>
        <taxon>Bacteria</taxon>
        <taxon>Pseudomonadati</taxon>
        <taxon>Pseudomonadota</taxon>
        <taxon>Alphaproteobacteria</taxon>
        <taxon>Acetobacterales</taxon>
        <taxon>Acetobacteraceae</taxon>
        <taxon>Acetobacter</taxon>
    </lineage>
</organism>
<dbReference type="EMBL" id="JAFVMF010000035">
    <property type="protein sequence ID" value="MBO1361913.1"/>
    <property type="molecule type" value="Genomic_DNA"/>
</dbReference>
<keyword evidence="2" id="KW-1185">Reference proteome</keyword>
<proteinExistence type="predicted"/>
<dbReference type="RefSeq" id="WP_207883948.1">
    <property type="nucleotide sequence ID" value="NZ_JAFVMF010000035.1"/>
</dbReference>
<dbReference type="Proteomes" id="UP000664771">
    <property type="component" value="Unassembled WGS sequence"/>
</dbReference>
<evidence type="ECO:0000313" key="2">
    <source>
        <dbReference type="Proteomes" id="UP000664771"/>
    </source>
</evidence>
<gene>
    <name evidence="1" type="ORF">J2D73_19200</name>
</gene>
<name>A0ABS3M183_9PROT</name>
<accession>A0ABS3M183</accession>
<reference evidence="1 2" key="1">
    <citation type="submission" date="2021-03" db="EMBL/GenBank/DDBJ databases">
        <title>The complete genome sequence of Acetobacter sacchari TBRC 11175.</title>
        <authorList>
            <person name="Charoenyingcharoen P."/>
            <person name="Yukphan P."/>
        </authorList>
    </citation>
    <scope>NUCLEOTIDE SEQUENCE [LARGE SCALE GENOMIC DNA]</scope>
    <source>
        <strain evidence="1 2">TBRC 11175</strain>
    </source>
</reference>